<dbReference type="PROSITE" id="PS51253">
    <property type="entry name" value="HTH_CENPB"/>
    <property type="match status" value="1"/>
</dbReference>
<dbReference type="GO" id="GO:0003677">
    <property type="term" value="F:DNA binding"/>
    <property type="evidence" value="ECO:0007669"/>
    <property type="project" value="UniProtKB-KW"/>
</dbReference>
<gene>
    <name evidence="4" type="ORF">ACHHYP_11770</name>
</gene>
<accession>A0A1V9YIB5</accession>
<keyword evidence="2" id="KW-0732">Signal</keyword>
<evidence type="ECO:0000256" key="1">
    <source>
        <dbReference type="ARBA" id="ARBA00023125"/>
    </source>
</evidence>
<evidence type="ECO:0000313" key="5">
    <source>
        <dbReference type="Proteomes" id="UP000243579"/>
    </source>
</evidence>
<organism evidence="4 5">
    <name type="scientific">Achlya hypogyna</name>
    <name type="common">Oomycete</name>
    <name type="synonym">Protoachlya hypogyna</name>
    <dbReference type="NCBI Taxonomy" id="1202772"/>
    <lineage>
        <taxon>Eukaryota</taxon>
        <taxon>Sar</taxon>
        <taxon>Stramenopiles</taxon>
        <taxon>Oomycota</taxon>
        <taxon>Saprolegniomycetes</taxon>
        <taxon>Saprolegniales</taxon>
        <taxon>Achlyaceae</taxon>
        <taxon>Achlya</taxon>
    </lineage>
</organism>
<name>A0A1V9YIB5_ACHHY</name>
<dbReference type="EMBL" id="JNBR01001672">
    <property type="protein sequence ID" value="OQR85484.1"/>
    <property type="molecule type" value="Genomic_DNA"/>
</dbReference>
<dbReference type="InterPro" id="IPR006600">
    <property type="entry name" value="HTH_CenpB_DNA-bd_dom"/>
</dbReference>
<protein>
    <recommendedName>
        <fullName evidence="3">HTH CENPB-type domain-containing protein</fullName>
    </recommendedName>
</protein>
<dbReference type="Proteomes" id="UP000243579">
    <property type="component" value="Unassembled WGS sequence"/>
</dbReference>
<evidence type="ECO:0000256" key="2">
    <source>
        <dbReference type="SAM" id="SignalP"/>
    </source>
</evidence>
<evidence type="ECO:0000313" key="4">
    <source>
        <dbReference type="EMBL" id="OQR85484.1"/>
    </source>
</evidence>
<evidence type="ECO:0000259" key="3">
    <source>
        <dbReference type="PROSITE" id="PS51253"/>
    </source>
</evidence>
<feature type="domain" description="HTH CENPB-type" evidence="3">
    <location>
        <begin position="57"/>
        <end position="126"/>
    </location>
</feature>
<feature type="signal peptide" evidence="2">
    <location>
        <begin position="1"/>
        <end position="25"/>
    </location>
</feature>
<keyword evidence="5" id="KW-1185">Reference proteome</keyword>
<comment type="caution">
    <text evidence="4">The sequence shown here is derived from an EMBL/GenBank/DDBJ whole genome shotgun (WGS) entry which is preliminary data.</text>
</comment>
<dbReference type="AlphaFoldDB" id="A0A1V9YIB5"/>
<reference evidence="4 5" key="1">
    <citation type="journal article" date="2014" name="Genome Biol. Evol.">
        <title>The secreted proteins of Achlya hypogyna and Thraustotheca clavata identify the ancestral oomycete secretome and reveal gene acquisitions by horizontal gene transfer.</title>
        <authorList>
            <person name="Misner I."/>
            <person name="Blouin N."/>
            <person name="Leonard G."/>
            <person name="Richards T.A."/>
            <person name="Lane C.E."/>
        </authorList>
    </citation>
    <scope>NUCLEOTIDE SEQUENCE [LARGE SCALE GENOMIC DNA]</scope>
    <source>
        <strain evidence="4 5">ATCC 48635</strain>
    </source>
</reference>
<dbReference type="OrthoDB" id="94604at2759"/>
<keyword evidence="1" id="KW-0238">DNA-binding</keyword>
<sequence>MLYDHQSIPWLWTLLFAALQHLASGVKYDEIKVTTGVPKSTVSRYETILKNGGKPRSTPGPRPILSTALEDDIYSWVVAMQMAGFPVGRTDICAKDNLVCEVLNIGCVTDGWYQRFLGRYPDLTSRVAQVVSRSRNGPTKDAMITLFGTLQKLVIELKLDATRIFNMDESPFLSRTKSKTVVALRGSHNVWTTEPPSSAHISYLAYVSAPGLLVPPLFILPGARVTEDIALAANVSDCRQEEKDRRRWRAFIDRGYDQSRAPGECLTEACKGEESS</sequence>
<proteinExistence type="predicted"/>
<feature type="chain" id="PRO_5012506453" description="HTH CENPB-type domain-containing protein" evidence="2">
    <location>
        <begin position="26"/>
        <end position="276"/>
    </location>
</feature>